<evidence type="ECO:0000313" key="3">
    <source>
        <dbReference type="Proteomes" id="UP000016986"/>
    </source>
</evidence>
<name>U2YW06_9EURY</name>
<reference evidence="2 3" key="1">
    <citation type="submission" date="2013-09" db="EMBL/GenBank/DDBJ databases">
        <title>Whole genome sequencing of Halarchaeum acidiphilum strain MH1-52-1.</title>
        <authorList>
            <person name="Shimane Y."/>
            <person name="Minegishi H."/>
            <person name="Nishi S."/>
            <person name="Echigo A."/>
            <person name="Shuto A."/>
            <person name="Konishi M."/>
            <person name="Ito T."/>
            <person name="Ohkuma M."/>
            <person name="Ohta Y."/>
            <person name="Nagano Y."/>
            <person name="Tsubouchi T."/>
            <person name="Mori K."/>
            <person name="Usui K."/>
            <person name="Kamekura M."/>
            <person name="Usami R."/>
            <person name="Takaki Y."/>
            <person name="Hatada Y."/>
        </authorList>
    </citation>
    <scope>NUCLEOTIDE SEQUENCE [LARGE SCALE GENOMIC DNA]</scope>
    <source>
        <strain evidence="2 3">JCM 16109</strain>
    </source>
</reference>
<sequence length="46" mass="5517">MRAHIRGHGRHARRTRYELVGPSPDPPIFRRYRLRGAARVRHDRTD</sequence>
<organism evidence="2 3">
    <name type="scientific">Halarchaeum acidiphilum MH1-52-1</name>
    <dbReference type="NCBI Taxonomy" id="1261545"/>
    <lineage>
        <taxon>Archaea</taxon>
        <taxon>Methanobacteriati</taxon>
        <taxon>Methanobacteriota</taxon>
        <taxon>Stenosarchaea group</taxon>
        <taxon>Halobacteria</taxon>
        <taxon>Halobacteriales</taxon>
        <taxon>Halobacteriaceae</taxon>
    </lineage>
</organism>
<dbReference type="Proteomes" id="UP000016986">
    <property type="component" value="Unassembled WGS sequence"/>
</dbReference>
<accession>U2YW06</accession>
<protein>
    <submittedName>
        <fullName evidence="2">Uncharacterized protein</fullName>
    </submittedName>
</protein>
<feature type="region of interest" description="Disordered" evidence="1">
    <location>
        <begin position="1"/>
        <end position="25"/>
    </location>
</feature>
<feature type="compositionally biased region" description="Basic residues" evidence="1">
    <location>
        <begin position="1"/>
        <end position="14"/>
    </location>
</feature>
<evidence type="ECO:0000313" key="2">
    <source>
        <dbReference type="EMBL" id="GAD53210.1"/>
    </source>
</evidence>
<dbReference type="EMBL" id="BATA01000053">
    <property type="protein sequence ID" value="GAD53210.1"/>
    <property type="molecule type" value="Genomic_DNA"/>
</dbReference>
<keyword evidence="3" id="KW-1185">Reference proteome</keyword>
<gene>
    <name evidence="2" type="ORF">MBEHAL_1970</name>
</gene>
<proteinExistence type="predicted"/>
<comment type="caution">
    <text evidence="2">The sequence shown here is derived from an EMBL/GenBank/DDBJ whole genome shotgun (WGS) entry which is preliminary data.</text>
</comment>
<dbReference type="AlphaFoldDB" id="U2YW06"/>
<evidence type="ECO:0000256" key="1">
    <source>
        <dbReference type="SAM" id="MobiDB-lite"/>
    </source>
</evidence>